<dbReference type="EMBL" id="PYSW02000005">
    <property type="protein sequence ID" value="KAG2392402.1"/>
    <property type="molecule type" value="Genomic_DNA"/>
</dbReference>
<sequence>MMKSLKQRTQTFDIIIVGGSNVGKHSLATAFQHFQFQSKLFQIFFNSIQFDECTIKGRVFTDVSTMGQRFGALNWRKKHPADGVLYVLDVSKTVEENLDEFRKWNSFVLQQGLVKSKCLNVVVGNKNDLSCEERKMTYHEGLELSKRIGIPFYVETNVYRDNFNLFEMMLQNIYIQENEMNQMRSDFVIDESDGMIMKTEKCARPYTISINQFPYQKAWIIAVLVVLIIVSGIFLFI</sequence>
<dbReference type="InterPro" id="IPR001806">
    <property type="entry name" value="Small_GTPase"/>
</dbReference>
<keyword evidence="5" id="KW-1185">Reference proteome</keyword>
<dbReference type="GO" id="GO:0005525">
    <property type="term" value="F:GTP binding"/>
    <property type="evidence" value="ECO:0007669"/>
    <property type="project" value="UniProtKB-KW"/>
</dbReference>
<evidence type="ECO:0000313" key="5">
    <source>
        <dbReference type="Proteomes" id="UP000816034"/>
    </source>
</evidence>
<reference evidence="4 5" key="1">
    <citation type="journal article" date="2018" name="BMC Genomics">
        <title>The genome of Naegleria lovaniensis, the basis for a comparative approach to unravel pathogenicity factors of the human pathogenic amoeba N. fowleri.</title>
        <authorList>
            <person name="Liechti N."/>
            <person name="Schurch N."/>
            <person name="Bruggmann R."/>
            <person name="Wittwer M."/>
        </authorList>
    </citation>
    <scope>NUCLEOTIDE SEQUENCE [LARGE SCALE GENOMIC DNA]</scope>
    <source>
        <strain evidence="4 5">ATCC 30569</strain>
    </source>
</reference>
<dbReference type="RefSeq" id="XP_044554296.1">
    <property type="nucleotide sequence ID" value="XM_044688444.1"/>
</dbReference>
<keyword evidence="1" id="KW-0547">Nucleotide-binding</keyword>
<evidence type="ECO:0000256" key="2">
    <source>
        <dbReference type="ARBA" id="ARBA00023134"/>
    </source>
</evidence>
<protein>
    <submittedName>
        <fullName evidence="4">Uncharacterized protein</fullName>
    </submittedName>
</protein>
<evidence type="ECO:0000313" key="4">
    <source>
        <dbReference type="EMBL" id="KAG2392402.1"/>
    </source>
</evidence>
<keyword evidence="3" id="KW-0812">Transmembrane</keyword>
<keyword evidence="3" id="KW-0472">Membrane</keyword>
<dbReference type="GeneID" id="68105108"/>
<dbReference type="SMART" id="SM00175">
    <property type="entry name" value="RAB"/>
    <property type="match status" value="1"/>
</dbReference>
<dbReference type="InterPro" id="IPR027417">
    <property type="entry name" value="P-loop_NTPase"/>
</dbReference>
<keyword evidence="3" id="KW-1133">Transmembrane helix</keyword>
<evidence type="ECO:0000256" key="1">
    <source>
        <dbReference type="ARBA" id="ARBA00022741"/>
    </source>
</evidence>
<dbReference type="PANTHER" id="PTHR47977">
    <property type="entry name" value="RAS-RELATED PROTEIN RAB"/>
    <property type="match status" value="1"/>
</dbReference>
<evidence type="ECO:0000256" key="3">
    <source>
        <dbReference type="SAM" id="Phobius"/>
    </source>
</evidence>
<dbReference type="GO" id="GO:0003924">
    <property type="term" value="F:GTPase activity"/>
    <property type="evidence" value="ECO:0007669"/>
    <property type="project" value="InterPro"/>
</dbReference>
<gene>
    <name evidence="4" type="ORF">C9374_012654</name>
</gene>
<dbReference type="SUPFAM" id="SSF52540">
    <property type="entry name" value="P-loop containing nucleoside triphosphate hydrolases"/>
    <property type="match status" value="1"/>
</dbReference>
<dbReference type="Proteomes" id="UP000816034">
    <property type="component" value="Unassembled WGS sequence"/>
</dbReference>
<dbReference type="Gene3D" id="3.40.50.300">
    <property type="entry name" value="P-loop containing nucleotide triphosphate hydrolases"/>
    <property type="match status" value="1"/>
</dbReference>
<feature type="transmembrane region" description="Helical" evidence="3">
    <location>
        <begin position="218"/>
        <end position="236"/>
    </location>
</feature>
<dbReference type="AlphaFoldDB" id="A0AA88H3G5"/>
<dbReference type="InterPro" id="IPR050227">
    <property type="entry name" value="Rab"/>
</dbReference>
<organism evidence="4 5">
    <name type="scientific">Naegleria lovaniensis</name>
    <name type="common">Amoeba</name>
    <dbReference type="NCBI Taxonomy" id="51637"/>
    <lineage>
        <taxon>Eukaryota</taxon>
        <taxon>Discoba</taxon>
        <taxon>Heterolobosea</taxon>
        <taxon>Tetramitia</taxon>
        <taxon>Eutetramitia</taxon>
        <taxon>Vahlkampfiidae</taxon>
        <taxon>Naegleria</taxon>
    </lineage>
</organism>
<proteinExistence type="predicted"/>
<comment type="caution">
    <text evidence="4">The sequence shown here is derived from an EMBL/GenBank/DDBJ whole genome shotgun (WGS) entry which is preliminary data.</text>
</comment>
<dbReference type="PRINTS" id="PR00449">
    <property type="entry name" value="RASTRNSFRMNG"/>
</dbReference>
<accession>A0AA88H3G5</accession>
<keyword evidence="2" id="KW-0342">GTP-binding</keyword>
<dbReference type="Pfam" id="PF00071">
    <property type="entry name" value="Ras"/>
    <property type="match status" value="1"/>
</dbReference>
<name>A0AA88H3G5_NAELO</name>